<feature type="transmembrane region" description="Helical" evidence="1">
    <location>
        <begin position="176"/>
        <end position="194"/>
    </location>
</feature>
<protein>
    <submittedName>
        <fullName evidence="2">ABC transporter permease</fullName>
    </submittedName>
</protein>
<evidence type="ECO:0000313" key="2">
    <source>
        <dbReference type="EMBL" id="MBT1705759.1"/>
    </source>
</evidence>
<keyword evidence="1" id="KW-0812">Transmembrane</keyword>
<feature type="transmembrane region" description="Helical" evidence="1">
    <location>
        <begin position="122"/>
        <end position="142"/>
    </location>
</feature>
<dbReference type="CDD" id="cd21809">
    <property type="entry name" value="ABC-2_lan_permease-like"/>
    <property type="match status" value="1"/>
</dbReference>
<accession>A0ABS5VWG4</accession>
<reference evidence="2 3" key="1">
    <citation type="submission" date="2021-05" db="EMBL/GenBank/DDBJ databases">
        <title>A Polyphasic approach of four new species of the genus Ohtaekwangia: Ohtaekwangia histidinii sp. nov., Ohtaekwangia cretensis sp. nov., Ohtaekwangia indiensis sp. nov., Ohtaekwangia reichenbachii sp. nov. from diverse environment.</title>
        <authorList>
            <person name="Octaviana S."/>
        </authorList>
    </citation>
    <scope>NUCLEOTIDE SEQUENCE [LARGE SCALE GENOMIC DNA]</scope>
    <source>
        <strain evidence="2 3">PWU20</strain>
    </source>
</reference>
<dbReference type="Pfam" id="PF12730">
    <property type="entry name" value="ABC2_membrane_4"/>
    <property type="match status" value="1"/>
</dbReference>
<sequence length="262" mass="30517">MTFTASLRSEFLKIKRTSLIYIILVAAFIIPFVMFFDYGSPDPEKLANGWDHFYKEATMVFVFVFLPMFFVLTSTLLMQIEVKNNAWKQVLASPQPFFNIIFAKFIIIQTLAFAFVVVYNAYMVLSAAVLDMAYGSDVLAYLKRWPELLKFNLNAFGATIGISTLGFWLALRSKNFIAPIAIGFLLWVIGPVSLEFKLPHIDKYVFVLPFTVFAKKFEHQRLFYQLLSLGYGLFFFTIAYVEFVWQRVQFKWLWQRPGRIVQ</sequence>
<evidence type="ECO:0000256" key="1">
    <source>
        <dbReference type="SAM" id="Phobius"/>
    </source>
</evidence>
<keyword evidence="1" id="KW-0472">Membrane</keyword>
<dbReference type="RefSeq" id="WP_254155842.1">
    <property type="nucleotide sequence ID" value="NZ_JAHESD010000067.1"/>
</dbReference>
<keyword evidence="3" id="KW-1185">Reference proteome</keyword>
<organism evidence="2 3">
    <name type="scientific">Chryseosolibacter indicus</name>
    <dbReference type="NCBI Taxonomy" id="2782351"/>
    <lineage>
        <taxon>Bacteria</taxon>
        <taxon>Pseudomonadati</taxon>
        <taxon>Bacteroidota</taxon>
        <taxon>Cytophagia</taxon>
        <taxon>Cytophagales</taxon>
        <taxon>Chryseotaleaceae</taxon>
        <taxon>Chryseosolibacter</taxon>
    </lineage>
</organism>
<dbReference type="EMBL" id="JAHESD010000067">
    <property type="protein sequence ID" value="MBT1705759.1"/>
    <property type="molecule type" value="Genomic_DNA"/>
</dbReference>
<proteinExistence type="predicted"/>
<gene>
    <name evidence="2" type="ORF">KK060_20885</name>
</gene>
<feature type="transmembrane region" description="Helical" evidence="1">
    <location>
        <begin position="222"/>
        <end position="245"/>
    </location>
</feature>
<evidence type="ECO:0000313" key="3">
    <source>
        <dbReference type="Proteomes" id="UP000772618"/>
    </source>
</evidence>
<keyword evidence="1" id="KW-1133">Transmembrane helix</keyword>
<dbReference type="Proteomes" id="UP000772618">
    <property type="component" value="Unassembled WGS sequence"/>
</dbReference>
<name>A0ABS5VWG4_9BACT</name>
<comment type="caution">
    <text evidence="2">The sequence shown here is derived from an EMBL/GenBank/DDBJ whole genome shotgun (WGS) entry which is preliminary data.</text>
</comment>
<feature type="transmembrane region" description="Helical" evidence="1">
    <location>
        <begin position="151"/>
        <end position="170"/>
    </location>
</feature>
<feature type="transmembrane region" description="Helical" evidence="1">
    <location>
        <begin position="18"/>
        <end position="38"/>
    </location>
</feature>
<feature type="transmembrane region" description="Helical" evidence="1">
    <location>
        <begin position="58"/>
        <end position="77"/>
    </location>
</feature>